<evidence type="ECO:0000256" key="3">
    <source>
        <dbReference type="ARBA" id="ARBA00020042"/>
    </source>
</evidence>
<dbReference type="SUPFAM" id="SSF54523">
    <property type="entry name" value="Pili subunits"/>
    <property type="match status" value="1"/>
</dbReference>
<protein>
    <recommendedName>
        <fullName evidence="3">Type II secretion system core protein G</fullName>
    </recommendedName>
</protein>
<keyword evidence="7 10" id="KW-0812">Transmembrane</keyword>
<keyword evidence="6" id="KW-0997">Cell inner membrane</keyword>
<dbReference type="Pfam" id="PF07963">
    <property type="entry name" value="N_methyl"/>
    <property type="match status" value="1"/>
</dbReference>
<dbReference type="PANTHER" id="PTHR30093:SF44">
    <property type="entry name" value="TYPE II SECRETION SYSTEM CORE PROTEIN G"/>
    <property type="match status" value="1"/>
</dbReference>
<proteinExistence type="inferred from homology"/>
<evidence type="ECO:0000256" key="5">
    <source>
        <dbReference type="ARBA" id="ARBA00022481"/>
    </source>
</evidence>
<dbReference type="PANTHER" id="PTHR30093">
    <property type="entry name" value="GENERAL SECRETION PATHWAY PROTEIN G"/>
    <property type="match status" value="1"/>
</dbReference>
<dbReference type="PRINTS" id="PR00813">
    <property type="entry name" value="BCTERIALGSPG"/>
</dbReference>
<feature type="transmembrane region" description="Helical" evidence="10">
    <location>
        <begin position="12"/>
        <end position="31"/>
    </location>
</feature>
<dbReference type="RefSeq" id="WP_237442969.1">
    <property type="nucleotide sequence ID" value="NZ_CAKLPX010000001.1"/>
</dbReference>
<evidence type="ECO:0000313" key="12">
    <source>
        <dbReference type="EMBL" id="CAH0990286.1"/>
    </source>
</evidence>
<comment type="subcellular location">
    <subcellularLocation>
        <location evidence="1">Cell inner membrane</location>
        <topology evidence="1">Single-pass membrane protein</topology>
    </subcellularLocation>
</comment>
<evidence type="ECO:0000313" key="13">
    <source>
        <dbReference type="Proteomes" id="UP000838100"/>
    </source>
</evidence>
<gene>
    <name evidence="12" type="primary">xcpT</name>
    <name evidence="12" type="ORF">SIN8267_00378</name>
</gene>
<reference evidence="12" key="1">
    <citation type="submission" date="2021-12" db="EMBL/GenBank/DDBJ databases">
        <authorList>
            <person name="Rodrigo-Torres L."/>
            <person name="Arahal R. D."/>
            <person name="Lucena T."/>
        </authorList>
    </citation>
    <scope>NUCLEOTIDE SEQUENCE</scope>
    <source>
        <strain evidence="12">CECT 8267</strain>
    </source>
</reference>
<dbReference type="Proteomes" id="UP000838100">
    <property type="component" value="Unassembled WGS sequence"/>
</dbReference>
<dbReference type="InterPro" id="IPR045584">
    <property type="entry name" value="Pilin-like"/>
</dbReference>
<dbReference type="NCBIfam" id="TIGR02532">
    <property type="entry name" value="IV_pilin_GFxxxE"/>
    <property type="match status" value="1"/>
</dbReference>
<keyword evidence="8 10" id="KW-1133">Transmembrane helix</keyword>
<dbReference type="Pfam" id="PF08334">
    <property type="entry name" value="T2SSG"/>
    <property type="match status" value="1"/>
</dbReference>
<evidence type="ECO:0000256" key="8">
    <source>
        <dbReference type="ARBA" id="ARBA00022989"/>
    </source>
</evidence>
<feature type="domain" description="Type II secretion system protein GspG C-terminal" evidence="11">
    <location>
        <begin position="33"/>
        <end position="144"/>
    </location>
</feature>
<comment type="caution">
    <text evidence="12">The sequence shown here is derived from an EMBL/GenBank/DDBJ whole genome shotgun (WGS) entry which is preliminary data.</text>
</comment>
<evidence type="ECO:0000256" key="9">
    <source>
        <dbReference type="ARBA" id="ARBA00023136"/>
    </source>
</evidence>
<evidence type="ECO:0000256" key="4">
    <source>
        <dbReference type="ARBA" id="ARBA00022475"/>
    </source>
</evidence>
<comment type="similarity">
    <text evidence="2">Belongs to the GSP G family.</text>
</comment>
<keyword evidence="9 10" id="KW-0472">Membrane</keyword>
<name>A0ABM9ABM3_9GAMM</name>
<dbReference type="NCBIfam" id="TIGR01710">
    <property type="entry name" value="typeII_sec_gspG"/>
    <property type="match status" value="1"/>
</dbReference>
<evidence type="ECO:0000256" key="6">
    <source>
        <dbReference type="ARBA" id="ARBA00022519"/>
    </source>
</evidence>
<dbReference type="InterPro" id="IPR010054">
    <property type="entry name" value="Type2_sec_GspG"/>
</dbReference>
<evidence type="ECO:0000256" key="10">
    <source>
        <dbReference type="SAM" id="Phobius"/>
    </source>
</evidence>
<dbReference type="Gene3D" id="3.30.700.10">
    <property type="entry name" value="Glycoprotein, Type 4 Pilin"/>
    <property type="match status" value="1"/>
</dbReference>
<dbReference type="InterPro" id="IPR000983">
    <property type="entry name" value="Bac_GSPG_pilin"/>
</dbReference>
<keyword evidence="4" id="KW-1003">Cell membrane</keyword>
<dbReference type="InterPro" id="IPR013545">
    <property type="entry name" value="T2SS_protein-GspG_C"/>
</dbReference>
<keyword evidence="13" id="KW-1185">Reference proteome</keyword>
<dbReference type="EMBL" id="CAKLPX010000001">
    <property type="protein sequence ID" value="CAH0990286.1"/>
    <property type="molecule type" value="Genomic_DNA"/>
</dbReference>
<evidence type="ECO:0000259" key="11">
    <source>
        <dbReference type="Pfam" id="PF08334"/>
    </source>
</evidence>
<accession>A0ABM9ABM3</accession>
<keyword evidence="5" id="KW-0488">Methylation</keyword>
<evidence type="ECO:0000256" key="7">
    <source>
        <dbReference type="ARBA" id="ARBA00022692"/>
    </source>
</evidence>
<evidence type="ECO:0000256" key="1">
    <source>
        <dbReference type="ARBA" id="ARBA00004377"/>
    </source>
</evidence>
<dbReference type="PROSITE" id="PS00409">
    <property type="entry name" value="PROKAR_NTER_METHYL"/>
    <property type="match status" value="1"/>
</dbReference>
<organism evidence="12 13">
    <name type="scientific">Sinobacterium norvegicum</name>
    <dbReference type="NCBI Taxonomy" id="1641715"/>
    <lineage>
        <taxon>Bacteria</taxon>
        <taxon>Pseudomonadati</taxon>
        <taxon>Pseudomonadota</taxon>
        <taxon>Gammaproteobacteria</taxon>
        <taxon>Cellvibrionales</taxon>
        <taxon>Spongiibacteraceae</taxon>
        <taxon>Sinobacterium</taxon>
    </lineage>
</organism>
<dbReference type="InterPro" id="IPR012902">
    <property type="entry name" value="N_methyl_site"/>
</dbReference>
<evidence type="ECO:0000256" key="2">
    <source>
        <dbReference type="ARBA" id="ARBA00009984"/>
    </source>
</evidence>
<sequence>MQYNRIKQSGFSLIEIMVVVVIISVLAGLIAPNIIGRADDSRVTAAEVDLKRIAQALDAYKLDNHRYPSTDQGLQALITEPEGFPPAKNWRKGGYIQTREVPQDPWGTEYQYLTPGTDGPYDLYSLGADGREGGEEYDTDISVWDK</sequence>